<dbReference type="Proteomes" id="UP001307889">
    <property type="component" value="Chromosome 10"/>
</dbReference>
<keyword evidence="23" id="KW-1185">Reference proteome</keyword>
<evidence type="ECO:0000256" key="2">
    <source>
        <dbReference type="ARBA" id="ARBA00022612"/>
    </source>
</evidence>
<reference evidence="22 23" key="1">
    <citation type="submission" date="2023-09" db="EMBL/GenBank/DDBJ databases">
        <title>Nesidiocoris tenuis whole genome shotgun sequence.</title>
        <authorList>
            <person name="Shibata T."/>
            <person name="Shimoda M."/>
            <person name="Kobayashi T."/>
            <person name="Uehara T."/>
        </authorList>
    </citation>
    <scope>NUCLEOTIDE SEQUENCE [LARGE SCALE GENOMIC DNA]</scope>
    <source>
        <strain evidence="22 23">Japan</strain>
    </source>
</reference>
<feature type="region of interest" description="Disordered" evidence="19">
    <location>
        <begin position="462"/>
        <end position="483"/>
    </location>
</feature>
<evidence type="ECO:0000256" key="12">
    <source>
        <dbReference type="ARBA" id="ARBA00022908"/>
    </source>
</evidence>
<evidence type="ECO:0000256" key="8">
    <source>
        <dbReference type="ARBA" id="ARBA00022759"/>
    </source>
</evidence>
<keyword evidence="4" id="KW-0540">Nuclease</keyword>
<accession>A0ABN7B9R3</accession>
<dbReference type="SUPFAM" id="SSF53098">
    <property type="entry name" value="Ribonuclease H-like"/>
    <property type="match status" value="1"/>
</dbReference>
<dbReference type="PROSITE" id="PS50994">
    <property type="entry name" value="INTEGRASE"/>
    <property type="match status" value="1"/>
</dbReference>
<keyword evidence="8" id="KW-0255">Endonuclease</keyword>
<feature type="compositionally biased region" description="Basic and acidic residues" evidence="19">
    <location>
        <begin position="746"/>
        <end position="759"/>
    </location>
</feature>
<dbReference type="Pfam" id="PF14223">
    <property type="entry name" value="Retrotran_gag_2"/>
    <property type="match status" value="1"/>
</dbReference>
<dbReference type="EMBL" id="AP028918">
    <property type="protein sequence ID" value="BES99547.1"/>
    <property type="molecule type" value="Genomic_DNA"/>
</dbReference>
<dbReference type="InterPro" id="IPR036397">
    <property type="entry name" value="RNaseH_sf"/>
</dbReference>
<keyword evidence="14" id="KW-0548">Nucleotidyltransferase</keyword>
<dbReference type="SUPFAM" id="SSF56672">
    <property type="entry name" value="DNA/RNA polymerases"/>
    <property type="match status" value="1"/>
</dbReference>
<keyword evidence="3" id="KW-0645">Protease</keyword>
<feature type="compositionally biased region" description="Polar residues" evidence="19">
    <location>
        <begin position="721"/>
        <end position="733"/>
    </location>
</feature>
<evidence type="ECO:0000256" key="15">
    <source>
        <dbReference type="ARBA" id="ARBA00023113"/>
    </source>
</evidence>
<keyword evidence="2" id="KW-1188">Viral release from host cell</keyword>
<keyword evidence="17" id="KW-0511">Multifunctional enzyme</keyword>
<dbReference type="PROSITE" id="PS50158">
    <property type="entry name" value="ZF_CCHC"/>
    <property type="match status" value="1"/>
</dbReference>
<evidence type="ECO:0008006" key="24">
    <source>
        <dbReference type="Google" id="ProtNLM"/>
    </source>
</evidence>
<keyword evidence="16" id="KW-0233">DNA recombination</keyword>
<evidence type="ECO:0000256" key="4">
    <source>
        <dbReference type="ARBA" id="ARBA00022722"/>
    </source>
</evidence>
<keyword evidence="12" id="KW-0229">DNA integration</keyword>
<evidence type="ECO:0000313" key="22">
    <source>
        <dbReference type="EMBL" id="BES99547.1"/>
    </source>
</evidence>
<dbReference type="InterPro" id="IPR043502">
    <property type="entry name" value="DNA/RNA_pol_sf"/>
</dbReference>
<evidence type="ECO:0000256" key="17">
    <source>
        <dbReference type="ARBA" id="ARBA00023268"/>
    </source>
</evidence>
<keyword evidence="14" id="KW-0808">Transferase</keyword>
<dbReference type="InterPro" id="IPR057670">
    <property type="entry name" value="SH3_retrovirus"/>
</dbReference>
<evidence type="ECO:0000256" key="14">
    <source>
        <dbReference type="ARBA" id="ARBA00022932"/>
    </source>
</evidence>
<evidence type="ECO:0000256" key="5">
    <source>
        <dbReference type="ARBA" id="ARBA00022723"/>
    </source>
</evidence>
<evidence type="ECO:0000256" key="1">
    <source>
        <dbReference type="ARBA" id="ARBA00002180"/>
    </source>
</evidence>
<keyword evidence="13" id="KW-0695">RNA-directed DNA polymerase</keyword>
<keyword evidence="7" id="KW-0064">Aspartyl protease</keyword>
<dbReference type="Gene3D" id="3.30.420.10">
    <property type="entry name" value="Ribonuclease H-like superfamily/Ribonuclease H"/>
    <property type="match status" value="1"/>
</dbReference>
<proteinExistence type="predicted"/>
<keyword evidence="5" id="KW-0479">Metal-binding</keyword>
<evidence type="ECO:0000256" key="9">
    <source>
        <dbReference type="ARBA" id="ARBA00022801"/>
    </source>
</evidence>
<protein>
    <recommendedName>
        <fullName evidence="24">Endonuclease</fullName>
    </recommendedName>
</protein>
<dbReference type="InterPro" id="IPR039537">
    <property type="entry name" value="Retrotran_Ty1/copia-like"/>
</dbReference>
<gene>
    <name evidence="22" type="ORF">NTJ_12342</name>
</gene>
<keyword evidence="9" id="KW-0378">Hydrolase</keyword>
<dbReference type="InterPro" id="IPR001584">
    <property type="entry name" value="Integrase_cat-core"/>
</dbReference>
<evidence type="ECO:0000256" key="10">
    <source>
        <dbReference type="ARBA" id="ARBA00022840"/>
    </source>
</evidence>
<feature type="domain" description="CCHC-type" evidence="20">
    <location>
        <begin position="213"/>
        <end position="228"/>
    </location>
</feature>
<evidence type="ECO:0000313" key="23">
    <source>
        <dbReference type="Proteomes" id="UP001307889"/>
    </source>
</evidence>
<dbReference type="Pfam" id="PF22936">
    <property type="entry name" value="Pol_BBD"/>
    <property type="match status" value="1"/>
</dbReference>
<dbReference type="PANTHER" id="PTHR42648">
    <property type="entry name" value="TRANSPOSASE, PUTATIVE-RELATED"/>
    <property type="match status" value="1"/>
</dbReference>
<evidence type="ECO:0000256" key="16">
    <source>
        <dbReference type="ARBA" id="ARBA00023172"/>
    </source>
</evidence>
<evidence type="ECO:0000256" key="7">
    <source>
        <dbReference type="ARBA" id="ARBA00022750"/>
    </source>
</evidence>
<feature type="region of interest" description="Disordered" evidence="19">
    <location>
        <begin position="715"/>
        <end position="761"/>
    </location>
</feature>
<evidence type="ECO:0000259" key="20">
    <source>
        <dbReference type="PROSITE" id="PS50158"/>
    </source>
</evidence>
<dbReference type="Pfam" id="PF07727">
    <property type="entry name" value="RVT_2"/>
    <property type="match status" value="1"/>
</dbReference>
<dbReference type="InterPro" id="IPR054722">
    <property type="entry name" value="PolX-like_BBD"/>
</dbReference>
<dbReference type="Pfam" id="PF00665">
    <property type="entry name" value="rve"/>
    <property type="match status" value="1"/>
</dbReference>
<keyword evidence="10" id="KW-0067">ATP-binding</keyword>
<evidence type="ECO:0000256" key="19">
    <source>
        <dbReference type="SAM" id="MobiDB-lite"/>
    </source>
</evidence>
<feature type="region of interest" description="Disordered" evidence="19">
    <location>
        <begin position="228"/>
        <end position="263"/>
    </location>
</feature>
<evidence type="ECO:0000256" key="6">
    <source>
        <dbReference type="ARBA" id="ARBA00022741"/>
    </source>
</evidence>
<organism evidence="22 23">
    <name type="scientific">Nesidiocoris tenuis</name>
    <dbReference type="NCBI Taxonomy" id="355587"/>
    <lineage>
        <taxon>Eukaryota</taxon>
        <taxon>Metazoa</taxon>
        <taxon>Ecdysozoa</taxon>
        <taxon>Arthropoda</taxon>
        <taxon>Hexapoda</taxon>
        <taxon>Insecta</taxon>
        <taxon>Pterygota</taxon>
        <taxon>Neoptera</taxon>
        <taxon>Paraneoptera</taxon>
        <taxon>Hemiptera</taxon>
        <taxon>Heteroptera</taxon>
        <taxon>Panheteroptera</taxon>
        <taxon>Cimicomorpha</taxon>
        <taxon>Miridae</taxon>
        <taxon>Dicyphina</taxon>
        <taxon>Nesidiocoris</taxon>
    </lineage>
</organism>
<evidence type="ECO:0000259" key="21">
    <source>
        <dbReference type="PROSITE" id="PS50994"/>
    </source>
</evidence>
<feature type="domain" description="Integrase catalytic" evidence="21">
    <location>
        <begin position="475"/>
        <end position="645"/>
    </location>
</feature>
<dbReference type="CDD" id="cd00303">
    <property type="entry name" value="retropepsin_like"/>
    <property type="match status" value="1"/>
</dbReference>
<evidence type="ECO:0000256" key="3">
    <source>
        <dbReference type="ARBA" id="ARBA00022670"/>
    </source>
</evidence>
<dbReference type="InterPro" id="IPR013103">
    <property type="entry name" value="RVT_2"/>
</dbReference>
<keyword evidence="18" id="KW-0862">Zinc</keyword>
<dbReference type="CDD" id="cd09272">
    <property type="entry name" value="RNase_HI_RT_Ty1"/>
    <property type="match status" value="1"/>
</dbReference>
<dbReference type="InterPro" id="IPR012337">
    <property type="entry name" value="RNaseH-like_sf"/>
</dbReference>
<dbReference type="PANTHER" id="PTHR42648:SF11">
    <property type="entry name" value="TRANSPOSON TY4-P GAG-POL POLYPROTEIN"/>
    <property type="match status" value="1"/>
</dbReference>
<name>A0ABN7B9R3_9HEMI</name>
<keyword evidence="14" id="KW-0239">DNA-directed DNA polymerase</keyword>
<keyword evidence="15" id="KW-0917">Virion maturation</keyword>
<evidence type="ECO:0000256" key="13">
    <source>
        <dbReference type="ARBA" id="ARBA00022918"/>
    </source>
</evidence>
<keyword evidence="11" id="KW-0460">Magnesium</keyword>
<sequence>MAESTQLPFPKLENNNFSNWKFRVLSLLEAKKVKNVTVENIDVSSLKEKDQEKFHEKDALARSLIISCLTDKHLEYVRSASTAYEMMKNLQNVFERKSVLSRLYVRRKLLQLKCKHDTELQDHFVVFDSLIRDLESTGSKMDEDDKVCHLLLTMPDEYETVITVLETTNEKLTLEFVKSKLLDAELKHRNSAGHLNKGNGNDECSFSARFKPRCYACGSYQHLRDNCPGTKAQQNSPSFSKPRENFRQNRRPRGNHFGSRQGFIPRQQGNHGACALTHNEPYKDDVSFIAFLSELDLENDQKTVSFVLDSGATNNLFTTSLAKYMKQIEDIEPVHIKIANGSVIVARQQGIIRVRCVQTHRFVSIEGLIVDDLPYNLLSVRKINAKGYKVLFEENGAKILIDQTPIVCELRRNLFVVKFLIDESSCLIAEEPDDVWHMRLCHLNRRGLQLLKLPYSDGKCDSCEKGKSKRRPFKPSTKPRSSRVGELLHTDVCGPIQTPGLNGEKYYVSILDDFSHFSVAYYMKNKSETEQNLVNHIRKLNSSGIKVARIRMDKGGEYMSNSFRKFCLEMGIRQEFTAGYTPQQSGCAERLNRTIFDKVRTMFVDTHLPKNLWCEAVSHAVHALNRSPSKAIDNQVPAQIYLSNLNLDRLRIFGAKAWYLKLPKQGKLEPRGREARMVGYSGAGYRLWDPELNEIIISRDVTFDEKNFKFKQDLNEEKTSTVEPVQNRLQLPTASVPETPFEETNDPDREIDRPPERSERRKIKPPTYLSEYEVYYTYCLITAENDPQTYDEAIGRGNEWKQAIQNELSALEKFNTWDVADIPADKKLIDTKWVFRTKQDGRKKARLVVKGYQEDSIANLYAPVAKLPTIRMFLCHALQNDLELRQLDVPNAFLNGCLKSEVYIKFPRGVDAKKGKALKLKRALYGLKEAPRVWNERFDEFAAGQGLLRSKTDACLYVNDGLWVVLFVDDCLVTGRPDRIAAFVKAMKDEFNAKDLGNLSCFLGMDIERDKHAMRISQKPFINRFLERFNFDGCRGSPTPMEAGHSIDPTHPKIDVPYREVIGCLNYLATTSRPDLTFSTSYLGRFLDNPTEAAWKSAKRILRYVKGTQDLYLEFTKTESPKEDILLAYADSDWGSDTYDRKSVSGIAIFFYGNLISWSSKKQPTVSLSSAESEYYAASSCAAELLYLRNLVLDFTKIDTCPRLLMDNQSAIFMANNYENSRRAKHIEIKVHFIRDVIAKGQMKTDYVPSSENIADILTKALPSVPFARLRKMMKIC</sequence>
<keyword evidence="18" id="KW-0863">Zinc-finger</keyword>
<dbReference type="Pfam" id="PF25597">
    <property type="entry name" value="SH3_retrovirus"/>
    <property type="match status" value="1"/>
</dbReference>
<evidence type="ECO:0000256" key="18">
    <source>
        <dbReference type="PROSITE-ProRule" id="PRU00047"/>
    </source>
</evidence>
<dbReference type="InterPro" id="IPR001878">
    <property type="entry name" value="Znf_CCHC"/>
</dbReference>
<evidence type="ECO:0000256" key="11">
    <source>
        <dbReference type="ARBA" id="ARBA00022842"/>
    </source>
</evidence>
<keyword evidence="6" id="KW-0547">Nucleotide-binding</keyword>
<comment type="function">
    <text evidence="1">The aspartyl protease (PR) mediates the proteolytic cleavages of the Gag and Gag-Pol polyproteins after assembly of the VLP.</text>
</comment>